<organism evidence="1 2">
    <name type="scientific">Salmonella paratyphi C (strain RKS4594)</name>
    <dbReference type="NCBI Taxonomy" id="476213"/>
    <lineage>
        <taxon>Bacteria</taxon>
        <taxon>Pseudomonadati</taxon>
        <taxon>Pseudomonadota</taxon>
        <taxon>Gammaproteobacteria</taxon>
        <taxon>Enterobacterales</taxon>
        <taxon>Enterobacteriaceae</taxon>
        <taxon>Salmonella</taxon>
    </lineage>
</organism>
<dbReference type="AlphaFoldDB" id="C0Q6U0"/>
<dbReference type="Proteomes" id="UP000001599">
    <property type="component" value="Chromosome"/>
</dbReference>
<proteinExistence type="predicted"/>
<gene>
    <name evidence="1" type="ordered locus">SPC_0332</name>
</gene>
<protein>
    <submittedName>
        <fullName evidence="1">Uncharacterized protein</fullName>
    </submittedName>
</protein>
<evidence type="ECO:0000313" key="1">
    <source>
        <dbReference type="EMBL" id="ACN44519.1"/>
    </source>
</evidence>
<dbReference type="EMBL" id="CP000857">
    <property type="protein sequence ID" value="ACN44519.1"/>
    <property type="molecule type" value="Genomic_DNA"/>
</dbReference>
<reference evidence="1 2" key="1">
    <citation type="journal article" date="2009" name="PLoS ONE">
        <title>Salmonella paratyphi C: genetic divergence from Salmonella choleraesuis and pathogenic convergence with Salmonella typhi.</title>
        <authorList>
            <person name="Liu W.-Q."/>
            <person name="Feng Y."/>
            <person name="Wang Y."/>
            <person name="Zou Q.-H."/>
            <person name="Chen F."/>
            <person name="Guo J.-T."/>
            <person name="Peng Y.-H."/>
            <person name="Jin Y."/>
            <person name="Li Y.-G."/>
            <person name="Hu S.-N."/>
            <person name="Johnston R.N."/>
            <person name="Liu G.-R."/>
            <person name="Liu S.-L."/>
        </authorList>
    </citation>
    <scope>NUCLEOTIDE SEQUENCE [LARGE SCALE GENOMIC DNA]</scope>
    <source>
        <strain evidence="1 2">RKS4594</strain>
    </source>
</reference>
<accession>C0Q6U0</accession>
<dbReference type="HOGENOM" id="CLU_2958090_0_0_6"/>
<sequence>MKFCCAGSASVAAEFDHFITATIKHIFLKNSHFVINLSLPNVKNLPVFYRVSRQIIARN</sequence>
<evidence type="ECO:0000313" key="2">
    <source>
        <dbReference type="Proteomes" id="UP000001599"/>
    </source>
</evidence>
<name>C0Q6U0_SALPC</name>
<dbReference type="KEGG" id="sei:SPC_0332"/>